<reference evidence="1 2" key="1">
    <citation type="submission" date="2020-01" db="EMBL/GenBank/DDBJ databases">
        <authorList>
            <person name="Palmer J.M."/>
        </authorList>
    </citation>
    <scope>NUCLEOTIDE SEQUENCE [LARGE SCALE GENOMIC DNA]</scope>
    <source>
        <strain evidence="1 2">TWF970</strain>
    </source>
</reference>
<gene>
    <name evidence="1" type="ORF">TWF970_010783</name>
</gene>
<accession>A0A7C8VAJ2</accession>
<protein>
    <submittedName>
        <fullName evidence="1">Uncharacterized protein</fullName>
    </submittedName>
</protein>
<name>A0A7C8VAJ2_ORBOL</name>
<evidence type="ECO:0000313" key="1">
    <source>
        <dbReference type="EMBL" id="KAF3270580.1"/>
    </source>
</evidence>
<dbReference type="Proteomes" id="UP000474640">
    <property type="component" value="Unassembled WGS sequence"/>
</dbReference>
<organism evidence="1 2">
    <name type="scientific">Orbilia oligospora</name>
    <name type="common">Nematode-trapping fungus</name>
    <name type="synonym">Arthrobotrys oligospora</name>
    <dbReference type="NCBI Taxonomy" id="2813651"/>
    <lineage>
        <taxon>Eukaryota</taxon>
        <taxon>Fungi</taxon>
        <taxon>Dikarya</taxon>
        <taxon>Ascomycota</taxon>
        <taxon>Pezizomycotina</taxon>
        <taxon>Orbiliomycetes</taxon>
        <taxon>Orbiliales</taxon>
        <taxon>Orbiliaceae</taxon>
        <taxon>Orbilia</taxon>
    </lineage>
</organism>
<dbReference type="AlphaFoldDB" id="A0A7C8VAJ2"/>
<proteinExistence type="predicted"/>
<dbReference type="EMBL" id="JAABOJ010000073">
    <property type="protein sequence ID" value="KAF3270580.1"/>
    <property type="molecule type" value="Genomic_DNA"/>
</dbReference>
<comment type="caution">
    <text evidence="1">The sequence shown here is derived from an EMBL/GenBank/DDBJ whole genome shotgun (WGS) entry which is preliminary data.</text>
</comment>
<sequence>MDAENSSNTNGPASGTKCWLHSTQDGLVKQISLLQKRKGDFDVVVINIKEGVEKLNKMEPGDEMCQRLEKLAEMAKRYISMLAAAAPFLMCDCNNSQDKAVARLYFGQRSELNQIVNDAYDAFLLRLRKMDDIPDPSMEIELHHSDDDRESFSTCTDLFRGLVYEVTGISPAS</sequence>
<evidence type="ECO:0000313" key="2">
    <source>
        <dbReference type="Proteomes" id="UP000474640"/>
    </source>
</evidence>